<evidence type="ECO:0000313" key="3">
    <source>
        <dbReference type="EMBL" id="CAH3142857.1"/>
    </source>
</evidence>
<accession>A0AAU9XDK1</accession>
<keyword evidence="4" id="KW-1185">Reference proteome</keyword>
<dbReference type="SUPFAM" id="SSF47986">
    <property type="entry name" value="DEATH domain"/>
    <property type="match status" value="3"/>
</dbReference>
<dbReference type="PROSITE" id="PS50017">
    <property type="entry name" value="DEATH_DOMAIN"/>
    <property type="match status" value="2"/>
</dbReference>
<dbReference type="GO" id="GO:0007165">
    <property type="term" value="P:signal transduction"/>
    <property type="evidence" value="ECO:0007669"/>
    <property type="project" value="InterPro"/>
</dbReference>
<organism evidence="3 4">
    <name type="scientific">Pocillopora meandrina</name>
    <dbReference type="NCBI Taxonomy" id="46732"/>
    <lineage>
        <taxon>Eukaryota</taxon>
        <taxon>Metazoa</taxon>
        <taxon>Cnidaria</taxon>
        <taxon>Anthozoa</taxon>
        <taxon>Hexacorallia</taxon>
        <taxon>Scleractinia</taxon>
        <taxon>Astrocoeniina</taxon>
        <taxon>Pocilloporidae</taxon>
        <taxon>Pocillopora</taxon>
    </lineage>
</organism>
<dbReference type="InterPro" id="IPR042355">
    <property type="entry name" value="IGFLR1"/>
</dbReference>
<dbReference type="SMART" id="SM00005">
    <property type="entry name" value="DEATH"/>
    <property type="match status" value="1"/>
</dbReference>
<evidence type="ECO:0000259" key="2">
    <source>
        <dbReference type="PROSITE" id="PS50017"/>
    </source>
</evidence>
<feature type="domain" description="Death" evidence="2">
    <location>
        <begin position="476"/>
        <end position="544"/>
    </location>
</feature>
<sequence>MRVRTVVELACNKLRYLNDPKNKERIHAQERYILRKSSHKRGDECSGELNPVDLEAEFKEVVRETCKKFNKAFFWQSLALPNVFRRPVKIVFPEVTADIRELQECFKDAIHPREGFPMLDPLVIMWTSIEPSEEMNLDHFVPLVPAGEVHSLGKDFPPTHNTGRPVQDSLLNTSRSETGSAEDDMTPNGTNSSFSQSKLAPLPPQNIGEKEERDKKLVQCFSSDSHLSQMDSKDKYLKLGDPIGESLLNNLELLEGLASYLDGEDPYGNPKCWKHLAQHFGVEASRYETFTCSPRSPTEKLFAFVISRDADTFTIDMLKSGLGDIDRGDIITDILVEHQVLDSKLTDATPVERLSQTWPSVFDDITRLLDTDKPGVNNWKQLAGKLNVPKTEHQNFEESDDPAMNLLEYFMATDPNPTVGRLRGELEDLGMTKASQIIPNSKEDNNLLEEFFDKDLDAVMELCSVLNQRHSRLKRRWRRLGNKLGIKKIVLDRFSPHEREIISPTHALINYLGASKDFLTMQDLILALHSIGRHDALHVVTNYFPVGRVQKLLEQREQASDVLSHETP</sequence>
<protein>
    <recommendedName>
        <fullName evidence="2">Death domain-containing protein</fullName>
    </recommendedName>
</protein>
<dbReference type="PANTHER" id="PTHR14657:SF2">
    <property type="entry name" value="IGF-LIKE FAMILY RECEPTOR 1"/>
    <property type="match status" value="1"/>
</dbReference>
<dbReference type="Pfam" id="PF00531">
    <property type="entry name" value="Death"/>
    <property type="match status" value="2"/>
</dbReference>
<dbReference type="Gene3D" id="1.10.533.10">
    <property type="entry name" value="Death Domain, Fas"/>
    <property type="match status" value="3"/>
</dbReference>
<comment type="caution">
    <text evidence="3">The sequence shown here is derived from an EMBL/GenBank/DDBJ whole genome shotgun (WGS) entry which is preliminary data.</text>
</comment>
<dbReference type="AlphaFoldDB" id="A0AAU9XDK1"/>
<dbReference type="Proteomes" id="UP001159428">
    <property type="component" value="Unassembled WGS sequence"/>
</dbReference>
<name>A0AAU9XDK1_9CNID</name>
<feature type="compositionally biased region" description="Polar residues" evidence="1">
    <location>
        <begin position="187"/>
        <end position="198"/>
    </location>
</feature>
<dbReference type="EMBL" id="CALNXJ010000037">
    <property type="protein sequence ID" value="CAH3142857.1"/>
    <property type="molecule type" value="Genomic_DNA"/>
</dbReference>
<feature type="domain" description="Death" evidence="2">
    <location>
        <begin position="378"/>
        <end position="442"/>
    </location>
</feature>
<proteinExistence type="predicted"/>
<feature type="compositionally biased region" description="Polar residues" evidence="1">
    <location>
        <begin position="159"/>
        <end position="179"/>
    </location>
</feature>
<evidence type="ECO:0000313" key="4">
    <source>
        <dbReference type="Proteomes" id="UP001159428"/>
    </source>
</evidence>
<dbReference type="InterPro" id="IPR011029">
    <property type="entry name" value="DEATH-like_dom_sf"/>
</dbReference>
<gene>
    <name evidence="3" type="ORF">PMEA_00020298</name>
</gene>
<feature type="region of interest" description="Disordered" evidence="1">
    <location>
        <begin position="154"/>
        <end position="213"/>
    </location>
</feature>
<evidence type="ECO:0000256" key="1">
    <source>
        <dbReference type="SAM" id="MobiDB-lite"/>
    </source>
</evidence>
<reference evidence="3 4" key="1">
    <citation type="submission" date="2022-05" db="EMBL/GenBank/DDBJ databases">
        <authorList>
            <consortium name="Genoscope - CEA"/>
            <person name="William W."/>
        </authorList>
    </citation>
    <scope>NUCLEOTIDE SEQUENCE [LARGE SCALE GENOMIC DNA]</scope>
</reference>
<dbReference type="GO" id="GO:0005886">
    <property type="term" value="C:plasma membrane"/>
    <property type="evidence" value="ECO:0007669"/>
    <property type="project" value="TreeGrafter"/>
</dbReference>
<dbReference type="InterPro" id="IPR000488">
    <property type="entry name" value="Death_dom"/>
</dbReference>
<dbReference type="PANTHER" id="PTHR14657">
    <property type="entry name" value="IGF-LIKE FAMILY RECEPTOR 1"/>
    <property type="match status" value="1"/>
</dbReference>